<dbReference type="AlphaFoldDB" id="A0A1Q2C9K4"/>
<evidence type="ECO:0000313" key="1">
    <source>
        <dbReference type="EMBL" id="AQP40427.1"/>
    </source>
</evidence>
<reference evidence="1 2" key="1">
    <citation type="journal article" date="2016" name="Sci. Rep.">
        <title>Accelerated dysbiosis of gut microbiota during aggravation of DSS-induced colitis by a butyrate-producing bacterium.</title>
        <authorList>
            <person name="Zhang Q."/>
            <person name="Wu Y."/>
            <person name="Wang J."/>
            <person name="Wu G."/>
            <person name="Long W."/>
            <person name="Xue Z."/>
            <person name="Wang L."/>
            <person name="Zhang X."/>
            <person name="Pang X."/>
            <person name="Zhao Y."/>
            <person name="Zhao L."/>
            <person name="Zhang C."/>
        </authorList>
    </citation>
    <scope>NUCLEOTIDE SEQUENCE [LARGE SCALE GENOMIC DNA]</scope>
    <source>
        <strain evidence="1 2">BPB5</strain>
    </source>
</reference>
<gene>
    <name evidence="1" type="ORF">DO83_13100</name>
</gene>
<name>A0A1Q2C9K4_ANAHA</name>
<dbReference type="Proteomes" id="UP000188159">
    <property type="component" value="Chromosome"/>
</dbReference>
<sequence>MRKNLKVVTIMEQNQTSWENFFRNDSSNMLEDALPYLPPNLKKVAAIYIKLTELSKISSEFDNEQTLSACGFDQDPASMELLLNALKLRAPKETAMQIEQILQMMQMFEVYQNYQRFVDTTNHSSPSSSDSQNNDLFSKLMPMMIAKDSPCTNTAKPNSDFMNQLNQILKK</sequence>
<protein>
    <submittedName>
        <fullName evidence="1">Uncharacterized protein</fullName>
    </submittedName>
</protein>
<organism evidence="1 2">
    <name type="scientific">Anaerostipes hadrus</name>
    <dbReference type="NCBI Taxonomy" id="649756"/>
    <lineage>
        <taxon>Bacteria</taxon>
        <taxon>Bacillati</taxon>
        <taxon>Bacillota</taxon>
        <taxon>Clostridia</taxon>
        <taxon>Lachnospirales</taxon>
        <taxon>Lachnospiraceae</taxon>
        <taxon>Anaerostipes</taxon>
    </lineage>
</organism>
<accession>A0A1Q2C9K4</accession>
<evidence type="ECO:0000313" key="2">
    <source>
        <dbReference type="Proteomes" id="UP000188159"/>
    </source>
</evidence>
<proteinExistence type="predicted"/>
<dbReference type="EMBL" id="CP012098">
    <property type="protein sequence ID" value="AQP40427.1"/>
    <property type="molecule type" value="Genomic_DNA"/>
</dbReference>